<dbReference type="EMBL" id="CADCTC010000001">
    <property type="protein sequence ID" value="CAA9209927.1"/>
    <property type="molecule type" value="Genomic_DNA"/>
</dbReference>
<feature type="transmembrane region" description="Helical" evidence="1">
    <location>
        <begin position="158"/>
        <end position="177"/>
    </location>
</feature>
<evidence type="ECO:0000256" key="1">
    <source>
        <dbReference type="SAM" id="Phobius"/>
    </source>
</evidence>
<evidence type="ECO:0008006" key="3">
    <source>
        <dbReference type="Google" id="ProtNLM"/>
    </source>
</evidence>
<dbReference type="PANTHER" id="PTHR43471">
    <property type="entry name" value="ABC TRANSPORTER PERMEASE"/>
    <property type="match status" value="1"/>
</dbReference>
<feature type="transmembrane region" description="Helical" evidence="1">
    <location>
        <begin position="66"/>
        <end position="93"/>
    </location>
</feature>
<sequence>MNTLRIAHLTFREAVRRKALYGAIALTIAFLVLYGWGTGVAVRELNESLPRGLARASAQIGQDLKLLAIGELFLAGLFAVSNIAGLLAIFMAAGTIAQEVDQGTLQAILSKPMGRWQVVAGKWLGGAAMLAVYVTVTSLVTAGIVYWRAGFISDQLPLGILLLIAKATLLYSVTLVGSALMPAIASGIVMFIVYVVTNVAGLVEQVGWATEIESMIRIGVYGSLVLPADAFWKMAAYAVQPPNPLPALGINLSLGPFGVTHPPSAWMAVYGVAYMFAALGAAVWVFGKRDL</sequence>
<reference evidence="2" key="1">
    <citation type="submission" date="2020-02" db="EMBL/GenBank/DDBJ databases">
        <authorList>
            <person name="Meier V. D."/>
        </authorList>
    </citation>
    <scope>NUCLEOTIDE SEQUENCE</scope>
    <source>
        <strain evidence="2">AVDCRST_MAG77</strain>
    </source>
</reference>
<organism evidence="2">
    <name type="scientific">uncultured Chloroflexota bacterium</name>
    <dbReference type="NCBI Taxonomy" id="166587"/>
    <lineage>
        <taxon>Bacteria</taxon>
        <taxon>Bacillati</taxon>
        <taxon>Chloroflexota</taxon>
        <taxon>environmental samples</taxon>
    </lineage>
</organism>
<keyword evidence="1" id="KW-1133">Transmembrane helix</keyword>
<feature type="transmembrane region" description="Helical" evidence="1">
    <location>
        <begin position="20"/>
        <end position="45"/>
    </location>
</feature>
<dbReference type="GO" id="GO:0140359">
    <property type="term" value="F:ABC-type transporter activity"/>
    <property type="evidence" value="ECO:0007669"/>
    <property type="project" value="InterPro"/>
</dbReference>
<proteinExistence type="predicted"/>
<protein>
    <recommendedName>
        <fullName evidence="3">ABC transporter permease</fullName>
    </recommendedName>
</protein>
<dbReference type="Pfam" id="PF12679">
    <property type="entry name" value="ABC2_membrane_2"/>
    <property type="match status" value="1"/>
</dbReference>
<name>A0A6J4GZ46_9CHLR</name>
<evidence type="ECO:0000313" key="2">
    <source>
        <dbReference type="EMBL" id="CAA9209927.1"/>
    </source>
</evidence>
<keyword evidence="1" id="KW-0812">Transmembrane</keyword>
<dbReference type="GO" id="GO:0005886">
    <property type="term" value="C:plasma membrane"/>
    <property type="evidence" value="ECO:0007669"/>
    <property type="project" value="UniProtKB-SubCell"/>
</dbReference>
<dbReference type="PANTHER" id="PTHR43471:SF10">
    <property type="entry name" value="SLL1107 PROTEIN"/>
    <property type="match status" value="1"/>
</dbReference>
<gene>
    <name evidence="2" type="ORF">AVDCRST_MAG77-1988</name>
</gene>
<accession>A0A6J4GZ46</accession>
<feature type="transmembrane region" description="Helical" evidence="1">
    <location>
        <begin position="123"/>
        <end position="146"/>
    </location>
</feature>
<feature type="transmembrane region" description="Helical" evidence="1">
    <location>
        <begin position="265"/>
        <end position="286"/>
    </location>
</feature>
<dbReference type="AlphaFoldDB" id="A0A6J4GZ46"/>
<keyword evidence="1" id="KW-0472">Membrane</keyword>
<feature type="transmembrane region" description="Helical" evidence="1">
    <location>
        <begin position="183"/>
        <end position="203"/>
    </location>
</feature>